<organism evidence="9 10">
    <name type="scientific">Gymnodraco acuticeps</name>
    <name type="common">Antarctic dragonfish</name>
    <dbReference type="NCBI Taxonomy" id="8218"/>
    <lineage>
        <taxon>Eukaryota</taxon>
        <taxon>Metazoa</taxon>
        <taxon>Chordata</taxon>
        <taxon>Craniata</taxon>
        <taxon>Vertebrata</taxon>
        <taxon>Euteleostomi</taxon>
        <taxon>Actinopterygii</taxon>
        <taxon>Neopterygii</taxon>
        <taxon>Teleostei</taxon>
        <taxon>Neoteleostei</taxon>
        <taxon>Acanthomorphata</taxon>
        <taxon>Eupercaria</taxon>
        <taxon>Perciformes</taxon>
        <taxon>Notothenioidei</taxon>
        <taxon>Bathydraconidae</taxon>
        <taxon>Gymnodraco</taxon>
    </lineage>
</organism>
<feature type="domain" description="BED-type" evidence="8">
    <location>
        <begin position="20"/>
        <end position="50"/>
    </location>
</feature>
<dbReference type="GO" id="GO:0009791">
    <property type="term" value="P:post-embryonic development"/>
    <property type="evidence" value="ECO:0007669"/>
    <property type="project" value="UniProtKB-ARBA"/>
</dbReference>
<dbReference type="GO" id="GO:0008270">
    <property type="term" value="F:zinc ion binding"/>
    <property type="evidence" value="ECO:0007669"/>
    <property type="project" value="UniProtKB-KW"/>
</dbReference>
<evidence type="ECO:0000256" key="6">
    <source>
        <dbReference type="ARBA" id="ARBA00023163"/>
    </source>
</evidence>
<dbReference type="Pfam" id="PF02892">
    <property type="entry name" value="zf-BED"/>
    <property type="match status" value="1"/>
</dbReference>
<dbReference type="KEGG" id="gacu:117562861"/>
<dbReference type="AlphaFoldDB" id="A0A6P8WGR6"/>
<dbReference type="InterPro" id="IPR052035">
    <property type="entry name" value="ZnF_BED_domain_contain"/>
</dbReference>
<sequence>MVGPVDGKFCFKKRTDGSVDKSTVVCKLCKKEFAYHRSTSSLKYHLNAKHVAASVDVSPTPSTRNHTLTQPTLNQMTGFRARISKSTSEKITNSLAHWIALDCRPLRVVEDKGLQKVLQIISSDATYELPCRKTVTKRIQQLYDNEKEDKENLLEKAECVALTGDHWTSVSNSNYLGVTAHFIDIKWRLHSFAHVIQKTTTRHFAENVAEDFESVAEAWEVTLKGTTIGTDCARTMIAAMRLLTFQHMPCVAHVLQRTITVCLADSGFTGTLARCRKIVGHFKHSPSNTEELHKEQTELEQDKEPLIQDVSTRWNSTLFMISRLLKNQEAVKATLAKQKHKLTMLTTAEWDRLQRLETLLKPCRYVTELLGGETYVSCSVVLPALRHLTRTMEVSDDDPAYVVRFKAAFKKDLSQRQDALNHGWLRVATALDPRFKDLKCLPRGE</sequence>
<dbReference type="InterPro" id="IPR003656">
    <property type="entry name" value="Znf_BED"/>
</dbReference>
<evidence type="ECO:0000256" key="7">
    <source>
        <dbReference type="ARBA" id="ARBA00023242"/>
    </source>
</evidence>
<keyword evidence="4" id="KW-0862">Zinc</keyword>
<keyword evidence="2" id="KW-0479">Metal-binding</keyword>
<dbReference type="SUPFAM" id="SSF53098">
    <property type="entry name" value="Ribonuclease H-like"/>
    <property type="match status" value="1"/>
</dbReference>
<accession>A0A6P8WGR6</accession>
<dbReference type="InterPro" id="IPR036236">
    <property type="entry name" value="Znf_C2H2_sf"/>
</dbReference>
<dbReference type="InParanoid" id="A0A6P8WGR6"/>
<dbReference type="PANTHER" id="PTHR46481:SF10">
    <property type="entry name" value="ZINC FINGER BED DOMAIN-CONTAINING PROTEIN 39"/>
    <property type="match status" value="1"/>
</dbReference>
<dbReference type="SUPFAM" id="SSF57667">
    <property type="entry name" value="beta-beta-alpha zinc fingers"/>
    <property type="match status" value="1"/>
</dbReference>
<keyword evidence="3" id="KW-0863">Zinc-finger</keyword>
<dbReference type="GO" id="GO:0005634">
    <property type="term" value="C:nucleus"/>
    <property type="evidence" value="ECO:0007669"/>
    <property type="project" value="UniProtKB-SubCell"/>
</dbReference>
<evidence type="ECO:0000259" key="8">
    <source>
        <dbReference type="Pfam" id="PF02892"/>
    </source>
</evidence>
<dbReference type="Proteomes" id="UP000515161">
    <property type="component" value="Unplaced"/>
</dbReference>
<evidence type="ECO:0000313" key="9">
    <source>
        <dbReference type="Proteomes" id="UP000515161"/>
    </source>
</evidence>
<keyword evidence="9" id="KW-1185">Reference proteome</keyword>
<proteinExistence type="predicted"/>
<reference evidence="10" key="1">
    <citation type="submission" date="2025-08" db="UniProtKB">
        <authorList>
            <consortium name="RefSeq"/>
        </authorList>
    </citation>
    <scope>IDENTIFICATION</scope>
</reference>
<evidence type="ECO:0000256" key="5">
    <source>
        <dbReference type="ARBA" id="ARBA00023015"/>
    </source>
</evidence>
<dbReference type="Gene3D" id="1.10.10.1070">
    <property type="entry name" value="Zinc finger, BED domain-containing"/>
    <property type="match status" value="1"/>
</dbReference>
<evidence type="ECO:0000256" key="1">
    <source>
        <dbReference type="ARBA" id="ARBA00004123"/>
    </source>
</evidence>
<evidence type="ECO:0000256" key="4">
    <source>
        <dbReference type="ARBA" id="ARBA00022833"/>
    </source>
</evidence>
<dbReference type="GO" id="GO:0003677">
    <property type="term" value="F:DNA binding"/>
    <property type="evidence" value="ECO:0007669"/>
    <property type="project" value="InterPro"/>
</dbReference>
<keyword evidence="6" id="KW-0804">Transcription</keyword>
<evidence type="ECO:0000313" key="10">
    <source>
        <dbReference type="RefSeq" id="XP_034096680.1"/>
    </source>
</evidence>
<dbReference type="GeneID" id="117562861"/>
<evidence type="ECO:0000256" key="2">
    <source>
        <dbReference type="ARBA" id="ARBA00022723"/>
    </source>
</evidence>
<protein>
    <submittedName>
        <fullName evidence="10">Zinc finger BED domain-containing protein 1-like</fullName>
    </submittedName>
</protein>
<evidence type="ECO:0000256" key="3">
    <source>
        <dbReference type="ARBA" id="ARBA00022771"/>
    </source>
</evidence>
<name>A0A6P8WGR6_GYMAC</name>
<dbReference type="OrthoDB" id="10046500at2759"/>
<dbReference type="RefSeq" id="XP_034096680.1">
    <property type="nucleotide sequence ID" value="XM_034240789.1"/>
</dbReference>
<dbReference type="InterPro" id="IPR012337">
    <property type="entry name" value="RNaseH-like_sf"/>
</dbReference>
<dbReference type="SUPFAM" id="SSF140996">
    <property type="entry name" value="Hermes dimerisation domain"/>
    <property type="match status" value="1"/>
</dbReference>
<gene>
    <name evidence="10" type="primary">LOC117562861</name>
</gene>
<keyword evidence="5" id="KW-0805">Transcription regulation</keyword>
<keyword evidence="7" id="KW-0539">Nucleus</keyword>
<dbReference type="PANTHER" id="PTHR46481">
    <property type="entry name" value="ZINC FINGER BED DOMAIN-CONTAINING PROTEIN 4"/>
    <property type="match status" value="1"/>
</dbReference>
<comment type="subcellular location">
    <subcellularLocation>
        <location evidence="1">Nucleus</location>
    </subcellularLocation>
</comment>